<proteinExistence type="evidence at transcript level"/>
<reference evidence="2" key="1">
    <citation type="submission" date="2009-10" db="EMBL/GenBank/DDBJ databases">
        <title>An Insight into the Sialotranscriptome of Simulium nigrimanum, a Black Fly Associated with Fogo Selvagem in South America.</title>
        <authorList>
            <person name="Ribeiro J.M.C."/>
            <person name="Valenzuela J.G."/>
            <person name="Pham V.M."/>
            <person name="Kleeman L."/>
            <person name="Barbian K.D."/>
            <person name="Favreau A.J."/>
            <person name="Eaton D.P."/>
            <person name="Aoki V."/>
            <person name="Hans-Filho G."/>
            <person name="Rivitti E.A."/>
            <person name="Diaz L.A."/>
        </authorList>
    </citation>
    <scope>NUCLEOTIDE SEQUENCE</scope>
    <source>
        <tissue evidence="2">Salivary glands</tissue>
    </source>
</reference>
<keyword evidence="1" id="KW-0732">Signal</keyword>
<accession>D1FQ51</accession>
<feature type="chain" id="PRO_5003021662" evidence="1">
    <location>
        <begin position="18"/>
        <end position="111"/>
    </location>
</feature>
<evidence type="ECO:0000313" key="2">
    <source>
        <dbReference type="EMBL" id="ACZ28306.1"/>
    </source>
</evidence>
<evidence type="ECO:0000256" key="1">
    <source>
        <dbReference type="SAM" id="SignalP"/>
    </source>
</evidence>
<sequence length="111" mass="12612">MKSAIFALIVILAASDGIEVKEARSVELVCVKEDGCLKDCALLYQPSNLRDATHLKYQDKHNGCIQSATGENCERNEQIRDCFTKDEPEVDELEDEEEATYTIYWHETINV</sequence>
<dbReference type="EMBL" id="EZ419951">
    <property type="protein sequence ID" value="ACZ28306.1"/>
    <property type="molecule type" value="mRNA"/>
</dbReference>
<feature type="signal peptide" evidence="1">
    <location>
        <begin position="1"/>
        <end position="17"/>
    </location>
</feature>
<dbReference type="AlphaFoldDB" id="D1FQ51"/>
<protein>
    <submittedName>
        <fullName evidence="2">Short D7 protein</fullName>
    </submittedName>
</protein>
<name>D1FQ51_SIMNI</name>
<organism evidence="2">
    <name type="scientific">Simulium nigrimanum</name>
    <name type="common">Black fly</name>
    <dbReference type="NCBI Taxonomy" id="683695"/>
    <lineage>
        <taxon>Eukaryota</taxon>
        <taxon>Metazoa</taxon>
        <taxon>Ecdysozoa</taxon>
        <taxon>Arthropoda</taxon>
        <taxon>Hexapoda</taxon>
        <taxon>Insecta</taxon>
        <taxon>Pterygota</taxon>
        <taxon>Neoptera</taxon>
        <taxon>Endopterygota</taxon>
        <taxon>Diptera</taxon>
        <taxon>Nematocera</taxon>
        <taxon>Chironomoidea</taxon>
        <taxon>Simuliidae</taxon>
        <taxon>Simulium</taxon>
    </lineage>
</organism>